<comment type="caution">
    <text evidence="2">The sequence shown here is derived from an EMBL/GenBank/DDBJ whole genome shotgun (WGS) entry which is preliminary data.</text>
</comment>
<gene>
    <name evidence="2" type="ORF">FHW36_10483</name>
</gene>
<feature type="chain" id="PRO_5021706908" evidence="1">
    <location>
        <begin position="28"/>
        <end position="435"/>
    </location>
</feature>
<sequence>MRNAFLNQLSILLLGATALFSSCNSGAGKTGGSDSSATKGTVKIGVLHSLSGTMAISEVSLKDAVQMAVDEINAKGGVLGKQIEPVIVDPASDWDLFAEKAKELLIDKKVSAVFGCWTSVSRKSVLPVFEQNNGLLFYPVQYEGEECSNSVIYTGATPNQQLIPAAEYLMSEKGGGYKKFYLLGTDYVFPRTANKILKAYLLSKGIPKENIIEEYTPFHHQDYQTIISKVKRFAADGKACILSTINGDSNVPFYKEFANQGLSSATCPIMAFSVAEDELRSMDTEFLVGHLAAWNYFQSNDLPENKKFVADFKAFCAKKGLPGGDKRVTDDPICWAYTGVYLWAKAAEKAGSFEVSKVRNALYSLDFDSPDGPVKMDPRNHHLAKPVVIGEIKPDGQFDIIWKSGGLVDPQPWSPLTSPDKDCDWVNHNGTYAKK</sequence>
<reference evidence="2 3" key="1">
    <citation type="submission" date="2019-06" db="EMBL/GenBank/DDBJ databases">
        <title>Sorghum-associated microbial communities from plants grown in Nebraska, USA.</title>
        <authorList>
            <person name="Schachtman D."/>
        </authorList>
    </citation>
    <scope>NUCLEOTIDE SEQUENCE [LARGE SCALE GENOMIC DNA]</scope>
    <source>
        <strain evidence="2 3">1209</strain>
    </source>
</reference>
<evidence type="ECO:0000313" key="2">
    <source>
        <dbReference type="EMBL" id="TWF40401.1"/>
    </source>
</evidence>
<organism evidence="2 3">
    <name type="scientific">Chitinophaga polysaccharea</name>
    <dbReference type="NCBI Taxonomy" id="1293035"/>
    <lineage>
        <taxon>Bacteria</taxon>
        <taxon>Pseudomonadati</taxon>
        <taxon>Bacteroidota</taxon>
        <taxon>Chitinophagia</taxon>
        <taxon>Chitinophagales</taxon>
        <taxon>Chitinophagaceae</taxon>
        <taxon>Chitinophaga</taxon>
    </lineage>
</organism>
<keyword evidence="1" id="KW-0732">Signal</keyword>
<dbReference type="CDD" id="cd06355">
    <property type="entry name" value="PBP1_FmdD-like"/>
    <property type="match status" value="1"/>
</dbReference>
<feature type="signal peptide" evidence="1">
    <location>
        <begin position="1"/>
        <end position="27"/>
    </location>
</feature>
<dbReference type="GO" id="GO:0006865">
    <property type="term" value="P:amino acid transport"/>
    <property type="evidence" value="ECO:0007669"/>
    <property type="project" value="InterPro"/>
</dbReference>
<dbReference type="InterPro" id="IPR028082">
    <property type="entry name" value="Peripla_BP_I"/>
</dbReference>
<dbReference type="RefSeq" id="WP_145670405.1">
    <property type="nucleotide sequence ID" value="NZ_VIWO01000004.1"/>
</dbReference>
<dbReference type="Gene3D" id="3.40.50.2300">
    <property type="match status" value="2"/>
</dbReference>
<dbReference type="InterPro" id="IPR017777">
    <property type="entry name" value="ABC_urea-bd_UrtA"/>
</dbReference>
<dbReference type="InterPro" id="IPR000709">
    <property type="entry name" value="Leu_Ile_Val-bd"/>
</dbReference>
<accession>A0A561PQQ6</accession>
<keyword evidence="3" id="KW-1185">Reference proteome</keyword>
<dbReference type="OrthoDB" id="9783240at2"/>
<proteinExistence type="predicted"/>
<dbReference type="Proteomes" id="UP000320811">
    <property type="component" value="Unassembled WGS sequence"/>
</dbReference>
<evidence type="ECO:0000313" key="3">
    <source>
        <dbReference type="Proteomes" id="UP000320811"/>
    </source>
</evidence>
<name>A0A561PQQ6_9BACT</name>
<dbReference type="NCBIfam" id="TIGR03407">
    <property type="entry name" value="urea_ABC_UrtA"/>
    <property type="match status" value="1"/>
</dbReference>
<dbReference type="SUPFAM" id="SSF53822">
    <property type="entry name" value="Periplasmic binding protein-like I"/>
    <property type="match status" value="1"/>
</dbReference>
<dbReference type="PRINTS" id="PR00337">
    <property type="entry name" value="LEUILEVALBP"/>
</dbReference>
<dbReference type="Pfam" id="PF13433">
    <property type="entry name" value="Peripla_BP_5"/>
    <property type="match status" value="1"/>
</dbReference>
<dbReference type="PROSITE" id="PS51257">
    <property type="entry name" value="PROKAR_LIPOPROTEIN"/>
    <property type="match status" value="1"/>
</dbReference>
<dbReference type="AlphaFoldDB" id="A0A561PQQ6"/>
<dbReference type="PANTHER" id="PTHR47628:SF1">
    <property type="entry name" value="ALIPHATIC AMIDASE EXPRESSION-REGULATING PROTEIN"/>
    <property type="match status" value="1"/>
</dbReference>
<dbReference type="PANTHER" id="PTHR47628">
    <property type="match status" value="1"/>
</dbReference>
<protein>
    <submittedName>
        <fullName evidence="2">Amino acid/amide ABC transporter substrate-binding protein (HAAT family)</fullName>
    </submittedName>
</protein>
<dbReference type="EMBL" id="VIWO01000004">
    <property type="protein sequence ID" value="TWF40401.1"/>
    <property type="molecule type" value="Genomic_DNA"/>
</dbReference>
<evidence type="ECO:0000256" key="1">
    <source>
        <dbReference type="SAM" id="SignalP"/>
    </source>
</evidence>